<proteinExistence type="predicted"/>
<comment type="caution">
    <text evidence="8">The sequence shown here is derived from an EMBL/GenBank/DDBJ whole genome shotgun (WGS) entry which is preliminary data.</text>
</comment>
<evidence type="ECO:0000256" key="5">
    <source>
        <dbReference type="ARBA" id="ARBA00023242"/>
    </source>
</evidence>
<evidence type="ECO:0000256" key="6">
    <source>
        <dbReference type="SAM" id="Coils"/>
    </source>
</evidence>
<feature type="coiled-coil region" evidence="6">
    <location>
        <begin position="9"/>
        <end position="43"/>
    </location>
</feature>
<dbReference type="PANTHER" id="PTHR31429">
    <property type="entry name" value="WRKY TRANSCRIPTION FACTOR 36-RELATED"/>
    <property type="match status" value="1"/>
</dbReference>
<dbReference type="PANTHER" id="PTHR31429:SF38">
    <property type="entry name" value="WRKY TRANSCRIPTION FACTOR 40-RELATED"/>
    <property type="match status" value="1"/>
</dbReference>
<keyword evidence="3" id="KW-0238">DNA-binding</keyword>
<evidence type="ECO:0000256" key="1">
    <source>
        <dbReference type="ARBA" id="ARBA00004123"/>
    </source>
</evidence>
<evidence type="ECO:0000256" key="3">
    <source>
        <dbReference type="ARBA" id="ARBA00023125"/>
    </source>
</evidence>
<dbReference type="Pfam" id="PF03106">
    <property type="entry name" value="WRKY"/>
    <property type="match status" value="1"/>
</dbReference>
<evidence type="ECO:0000313" key="9">
    <source>
        <dbReference type="Proteomes" id="UP000796880"/>
    </source>
</evidence>
<dbReference type="EMBL" id="VOIH02000005">
    <property type="protein sequence ID" value="KAF3446206.1"/>
    <property type="molecule type" value="Genomic_DNA"/>
</dbReference>
<dbReference type="GO" id="GO:0005634">
    <property type="term" value="C:nucleus"/>
    <property type="evidence" value="ECO:0007669"/>
    <property type="project" value="UniProtKB-SubCell"/>
</dbReference>
<dbReference type="InterPro" id="IPR044810">
    <property type="entry name" value="WRKY_plant"/>
</dbReference>
<keyword evidence="4" id="KW-0804">Transcription</keyword>
<organism evidence="8 9">
    <name type="scientific">Rhamnella rubrinervis</name>
    <dbReference type="NCBI Taxonomy" id="2594499"/>
    <lineage>
        <taxon>Eukaryota</taxon>
        <taxon>Viridiplantae</taxon>
        <taxon>Streptophyta</taxon>
        <taxon>Embryophyta</taxon>
        <taxon>Tracheophyta</taxon>
        <taxon>Spermatophyta</taxon>
        <taxon>Magnoliopsida</taxon>
        <taxon>eudicotyledons</taxon>
        <taxon>Gunneridae</taxon>
        <taxon>Pentapetalae</taxon>
        <taxon>rosids</taxon>
        <taxon>fabids</taxon>
        <taxon>Rosales</taxon>
        <taxon>Rhamnaceae</taxon>
        <taxon>rhamnoid group</taxon>
        <taxon>Rhamneae</taxon>
        <taxon>Rhamnella</taxon>
    </lineage>
</organism>
<keyword evidence="9" id="KW-1185">Reference proteome</keyword>
<accession>A0A8K0H5G2</accession>
<keyword evidence="6" id="KW-0175">Coiled coil</keyword>
<gene>
    <name evidence="8" type="ORF">FNV43_RR11385</name>
</gene>
<reference evidence="8" key="1">
    <citation type="submission" date="2020-03" db="EMBL/GenBank/DDBJ databases">
        <title>A high-quality chromosome-level genome assembly of a woody plant with both climbing and erect habits, Rhamnella rubrinervis.</title>
        <authorList>
            <person name="Lu Z."/>
            <person name="Yang Y."/>
            <person name="Zhu X."/>
            <person name="Sun Y."/>
        </authorList>
    </citation>
    <scope>NUCLEOTIDE SEQUENCE</scope>
    <source>
        <strain evidence="8">BYM</strain>
        <tissue evidence="8">Leaf</tissue>
    </source>
</reference>
<evidence type="ECO:0000256" key="2">
    <source>
        <dbReference type="ARBA" id="ARBA00023015"/>
    </source>
</evidence>
<dbReference type="InterPro" id="IPR003657">
    <property type="entry name" value="WRKY_dom"/>
</dbReference>
<keyword evidence="2" id="KW-0805">Transcription regulation</keyword>
<feature type="domain" description="WRKY" evidence="7">
    <location>
        <begin position="103"/>
        <end position="169"/>
    </location>
</feature>
<dbReference type="InterPro" id="IPR036576">
    <property type="entry name" value="WRKY_dom_sf"/>
</dbReference>
<dbReference type="Gene3D" id="2.20.25.80">
    <property type="entry name" value="WRKY domain"/>
    <property type="match status" value="1"/>
</dbReference>
<sequence length="279" mass="31228">MDIAVYGHTSNKQKVEDQLQADLERLRKENETLKLMVEVMRSKCNILESHLRQRNVEYVGGFDLDQLDTANKKARTTHHCPLANYHNKASASSQFFVKTDSKDNTMVVKDGYQWRKYGQKVTKNNPSPRAYFRCSMAPGCPVKKKVQRSLEDKCVLIATYEGEHNHAVNHNHHHHVSVLLSQFSSSSSSTSDSEVLNNRVSKATATRELINFSPQPPVPIALDLTLSHGSNTNSEENGGLVPQNYNKSIEDYVASLTGDHSFTLALAASVARTLNYTPL</sequence>
<dbReference type="GO" id="GO:0043565">
    <property type="term" value="F:sequence-specific DNA binding"/>
    <property type="evidence" value="ECO:0007669"/>
    <property type="project" value="InterPro"/>
</dbReference>
<evidence type="ECO:0000256" key="4">
    <source>
        <dbReference type="ARBA" id="ARBA00023163"/>
    </source>
</evidence>
<dbReference type="PROSITE" id="PS50811">
    <property type="entry name" value="WRKY"/>
    <property type="match status" value="1"/>
</dbReference>
<name>A0A8K0H5G2_9ROSA</name>
<keyword evidence="5" id="KW-0539">Nucleus</keyword>
<dbReference type="AlphaFoldDB" id="A0A8K0H5G2"/>
<evidence type="ECO:0000259" key="7">
    <source>
        <dbReference type="PROSITE" id="PS50811"/>
    </source>
</evidence>
<dbReference type="OrthoDB" id="1931489at2759"/>
<dbReference type="Proteomes" id="UP000796880">
    <property type="component" value="Unassembled WGS sequence"/>
</dbReference>
<protein>
    <recommendedName>
        <fullName evidence="7">WRKY domain-containing protein</fullName>
    </recommendedName>
</protein>
<comment type="subcellular location">
    <subcellularLocation>
        <location evidence="1">Nucleus</location>
    </subcellularLocation>
</comment>
<evidence type="ECO:0000313" key="8">
    <source>
        <dbReference type="EMBL" id="KAF3446206.1"/>
    </source>
</evidence>
<dbReference type="GO" id="GO:0003700">
    <property type="term" value="F:DNA-binding transcription factor activity"/>
    <property type="evidence" value="ECO:0007669"/>
    <property type="project" value="InterPro"/>
</dbReference>
<dbReference type="SUPFAM" id="SSF118290">
    <property type="entry name" value="WRKY DNA-binding domain"/>
    <property type="match status" value="1"/>
</dbReference>
<dbReference type="SMART" id="SM00774">
    <property type="entry name" value="WRKY"/>
    <property type="match status" value="1"/>
</dbReference>